<evidence type="ECO:0008006" key="6">
    <source>
        <dbReference type="Google" id="ProtNLM"/>
    </source>
</evidence>
<dbReference type="GO" id="GO:1900150">
    <property type="term" value="P:regulation of defense response to fungus"/>
    <property type="evidence" value="ECO:0007669"/>
    <property type="project" value="InterPro"/>
</dbReference>
<evidence type="ECO:0000256" key="1">
    <source>
        <dbReference type="SAM" id="MobiDB-lite"/>
    </source>
</evidence>
<proteinExistence type="predicted"/>
<gene>
    <name evidence="4" type="ORF">SAY86_030611</name>
</gene>
<accession>A0AAN7M356</accession>
<dbReference type="PANTHER" id="PTHR31105">
    <property type="entry name" value="EXTRA-LARGE G-PROTEIN-LIKE"/>
    <property type="match status" value="1"/>
</dbReference>
<dbReference type="InterPro" id="IPR021480">
    <property type="entry name" value="Zinc_ribbon_12"/>
</dbReference>
<reference evidence="4 5" key="1">
    <citation type="journal article" date="2023" name="Hortic Res">
        <title>Pangenome of water caltrop reveals structural variations and asymmetric subgenome divergence after allopolyploidization.</title>
        <authorList>
            <person name="Zhang X."/>
            <person name="Chen Y."/>
            <person name="Wang L."/>
            <person name="Yuan Y."/>
            <person name="Fang M."/>
            <person name="Shi L."/>
            <person name="Lu R."/>
            <person name="Comes H.P."/>
            <person name="Ma Y."/>
            <person name="Chen Y."/>
            <person name="Huang G."/>
            <person name="Zhou Y."/>
            <person name="Zheng Z."/>
            <person name="Qiu Y."/>
        </authorList>
    </citation>
    <scope>NUCLEOTIDE SEQUENCE [LARGE SCALE GENOMIC DNA]</scope>
    <source>
        <strain evidence="4">F231</strain>
    </source>
</reference>
<dbReference type="PANTHER" id="PTHR31105:SF38">
    <property type="entry name" value="PROTEIN ENHANCED DISEASE RESISTANCE 4"/>
    <property type="match status" value="1"/>
</dbReference>
<protein>
    <recommendedName>
        <fullName evidence="6">Zinc-ribbon domain-containing protein</fullName>
    </recommendedName>
</protein>
<dbReference type="InterPro" id="IPR040244">
    <property type="entry name" value="EDR4-like"/>
</dbReference>
<evidence type="ECO:0000259" key="3">
    <source>
        <dbReference type="Pfam" id="PF22910"/>
    </source>
</evidence>
<sequence>MTPEVRLVKCPKCRNLLPEPADVVVYKCGGCDTILQAKHWNKYGDTRTGLQEATGAPRDELVHGFVGDEKSTNFDRAVIRSSGEHSSGPKNMTGDMLMNDHLPKSHGTLDESSNSMEEGLQLPNGTSSLPEVVGKENIDEQTNGISMGSKDMEEVPEKSQMSVLHKHGLSDETIASREYADPPSEFSGTVIGDSPKYLPTTPDHHHAYDRSISSLGDSTDLFNNWDTSRGRQHHMKDEDTLGFSREIPHKNRFVKSKMAEMSRNGVRKSMIYGRNNDLPPKIPVHDRASRSMYEDEGFPYRRGLNVMQHSSRNCFSEEDTTKLLQIVYEIEKQLKKANLNQVDAQRGGRDAYYSHELPQDGGRADMNFPRLGPWARNFRPSKIPFSAETTRTAYRHYDSPWGHFPRPRHLSEPLLPPAFHDKSIHNTHTSKNVYGPYSSLPTSPQQYMGSEFSTESRYPSHELQKLRKYYTEKEDHLLRRHLRPAVGAAPFMTCYHCSEILHLLEESISNKNHHRVRCGACSAILKFSLESRSCFIPYKPNARVVPPFKADHYDNSIRERYF</sequence>
<dbReference type="Pfam" id="PF22910">
    <property type="entry name" value="EDR4-like_1st"/>
    <property type="match status" value="1"/>
</dbReference>
<evidence type="ECO:0000313" key="4">
    <source>
        <dbReference type="EMBL" id="KAK4798285.1"/>
    </source>
</evidence>
<dbReference type="Proteomes" id="UP001346149">
    <property type="component" value="Unassembled WGS sequence"/>
</dbReference>
<keyword evidence="5" id="KW-1185">Reference proteome</keyword>
<evidence type="ECO:0000313" key="5">
    <source>
        <dbReference type="Proteomes" id="UP001346149"/>
    </source>
</evidence>
<feature type="domain" description="Probable zinc-ribbon" evidence="2">
    <location>
        <begin position="487"/>
        <end position="529"/>
    </location>
</feature>
<comment type="caution">
    <text evidence="4">The sequence shown here is derived from an EMBL/GenBank/DDBJ whole genome shotgun (WGS) entry which is preliminary data.</text>
</comment>
<dbReference type="Pfam" id="PF11331">
    <property type="entry name" value="Zn_ribbon_12"/>
    <property type="match status" value="1"/>
</dbReference>
<feature type="region of interest" description="Disordered" evidence="1">
    <location>
        <begin position="80"/>
        <end position="131"/>
    </location>
</feature>
<evidence type="ECO:0000259" key="2">
    <source>
        <dbReference type="Pfam" id="PF11331"/>
    </source>
</evidence>
<feature type="region of interest" description="Disordered" evidence="1">
    <location>
        <begin position="185"/>
        <end position="213"/>
    </location>
</feature>
<dbReference type="InterPro" id="IPR055126">
    <property type="entry name" value="EDR4-like_N"/>
</dbReference>
<name>A0AAN7M356_TRANT</name>
<dbReference type="AlphaFoldDB" id="A0AAN7M356"/>
<feature type="domain" description="Enhanced disease resistance 4-like N-terminal" evidence="3">
    <location>
        <begin position="4"/>
        <end position="37"/>
    </location>
</feature>
<organism evidence="4 5">
    <name type="scientific">Trapa natans</name>
    <name type="common">Water chestnut</name>
    <dbReference type="NCBI Taxonomy" id="22666"/>
    <lineage>
        <taxon>Eukaryota</taxon>
        <taxon>Viridiplantae</taxon>
        <taxon>Streptophyta</taxon>
        <taxon>Embryophyta</taxon>
        <taxon>Tracheophyta</taxon>
        <taxon>Spermatophyta</taxon>
        <taxon>Magnoliopsida</taxon>
        <taxon>eudicotyledons</taxon>
        <taxon>Gunneridae</taxon>
        <taxon>Pentapetalae</taxon>
        <taxon>rosids</taxon>
        <taxon>malvids</taxon>
        <taxon>Myrtales</taxon>
        <taxon>Lythraceae</taxon>
        <taxon>Trapa</taxon>
    </lineage>
</organism>
<dbReference type="EMBL" id="JAXQNO010000005">
    <property type="protein sequence ID" value="KAK4798285.1"/>
    <property type="molecule type" value="Genomic_DNA"/>
</dbReference>